<comment type="subcellular location">
    <subcellularLocation>
        <location evidence="1">Membrane</location>
        <topology evidence="1">Multi-pass membrane protein</topology>
    </subcellularLocation>
</comment>
<dbReference type="InterPro" id="IPR002550">
    <property type="entry name" value="CNNM"/>
</dbReference>
<dbReference type="PANTHER" id="PTHR12064">
    <property type="entry name" value="METAL TRANSPORTER CNNM"/>
    <property type="match status" value="1"/>
</dbReference>
<feature type="compositionally biased region" description="Low complexity" evidence="8">
    <location>
        <begin position="421"/>
        <end position="439"/>
    </location>
</feature>
<dbReference type="Pfam" id="PF01595">
    <property type="entry name" value="CNNM"/>
    <property type="match status" value="1"/>
</dbReference>
<evidence type="ECO:0000259" key="11">
    <source>
        <dbReference type="PROSITE" id="PS51846"/>
    </source>
</evidence>
<feature type="transmembrane region" description="Helical" evidence="9">
    <location>
        <begin position="92"/>
        <end position="112"/>
    </location>
</feature>
<evidence type="ECO:0008006" key="13">
    <source>
        <dbReference type="Google" id="ProtNLM"/>
    </source>
</evidence>
<keyword evidence="6" id="KW-0129">CBS domain</keyword>
<organism evidence="12">
    <name type="scientific">Auxenochlorella protothecoides</name>
    <name type="common">Green microalga</name>
    <name type="synonym">Chlorella protothecoides</name>
    <dbReference type="NCBI Taxonomy" id="3075"/>
    <lineage>
        <taxon>Eukaryota</taxon>
        <taxon>Viridiplantae</taxon>
        <taxon>Chlorophyta</taxon>
        <taxon>core chlorophytes</taxon>
        <taxon>Trebouxiophyceae</taxon>
        <taxon>Chlorellales</taxon>
        <taxon>Chlorellaceae</taxon>
        <taxon>Auxenochlorella</taxon>
    </lineage>
</organism>
<dbReference type="InterPro" id="IPR046342">
    <property type="entry name" value="CBS_dom_sf"/>
</dbReference>
<evidence type="ECO:0000256" key="7">
    <source>
        <dbReference type="PROSITE-ProRule" id="PRU01193"/>
    </source>
</evidence>
<gene>
    <name evidence="12" type="ORF">g.36109</name>
</gene>
<keyword evidence="2 7" id="KW-0812">Transmembrane</keyword>
<evidence type="ECO:0000313" key="12">
    <source>
        <dbReference type="EMBL" id="JAT74635.1"/>
    </source>
</evidence>
<keyword evidence="4 7" id="KW-1133">Transmembrane helix</keyword>
<evidence type="ECO:0000259" key="10">
    <source>
        <dbReference type="PROSITE" id="PS51371"/>
    </source>
</evidence>
<feature type="transmembrane region" description="Helical" evidence="9">
    <location>
        <begin position="62"/>
        <end position="80"/>
    </location>
</feature>
<evidence type="ECO:0000256" key="4">
    <source>
        <dbReference type="ARBA" id="ARBA00022989"/>
    </source>
</evidence>
<keyword evidence="3" id="KW-0677">Repeat</keyword>
<proteinExistence type="predicted"/>
<feature type="region of interest" description="Disordered" evidence="8">
    <location>
        <begin position="398"/>
        <end position="439"/>
    </location>
</feature>
<feature type="domain" description="CBS" evidence="10">
    <location>
        <begin position="176"/>
        <end position="237"/>
    </location>
</feature>
<dbReference type="Gene3D" id="3.10.580.10">
    <property type="entry name" value="CBS-domain"/>
    <property type="match status" value="2"/>
</dbReference>
<protein>
    <recommendedName>
        <fullName evidence="13">CNNM transmembrane domain-containing protein</fullName>
    </recommendedName>
</protein>
<keyword evidence="5 7" id="KW-0472">Membrane</keyword>
<reference evidence="12" key="1">
    <citation type="submission" date="2015-08" db="EMBL/GenBank/DDBJ databases">
        <authorList>
            <person name="Babu N.S."/>
            <person name="Beckwith C.J."/>
            <person name="Beseler K.G."/>
            <person name="Brison A."/>
            <person name="Carone J.V."/>
            <person name="Caskin T.P."/>
            <person name="Diamond M."/>
            <person name="Durham M.E."/>
            <person name="Foxe J.M."/>
            <person name="Go M."/>
            <person name="Henderson B.A."/>
            <person name="Jones I.B."/>
            <person name="McGettigan J.A."/>
            <person name="Micheletti S.J."/>
            <person name="Nasrallah M.E."/>
            <person name="Ortiz D."/>
            <person name="Piller C.R."/>
            <person name="Privatt S.R."/>
            <person name="Schneider S.L."/>
            <person name="Sharp S."/>
            <person name="Smith T.C."/>
            <person name="Stanton J.D."/>
            <person name="Ullery H.E."/>
            <person name="Wilson R.J."/>
            <person name="Serrano M.G."/>
            <person name="Buck G."/>
            <person name="Lee V."/>
            <person name="Wang Y."/>
            <person name="Carvalho R."/>
            <person name="Voegtly L."/>
            <person name="Shi R."/>
            <person name="Duckworth R."/>
            <person name="Johnson A."/>
            <person name="Loviza R."/>
            <person name="Walstead R."/>
            <person name="Shah Z."/>
            <person name="Kiflezghi M."/>
            <person name="Wade K."/>
            <person name="Ball S.L."/>
            <person name="Bradley K.W."/>
            <person name="Asai D.J."/>
            <person name="Bowman C.A."/>
            <person name="Russell D.A."/>
            <person name="Pope W.H."/>
            <person name="Jacobs-Sera D."/>
            <person name="Hendrix R.W."/>
            <person name="Hatfull G.F."/>
        </authorList>
    </citation>
    <scope>NUCLEOTIDE SEQUENCE</scope>
</reference>
<dbReference type="GO" id="GO:0010960">
    <property type="term" value="P:magnesium ion homeostasis"/>
    <property type="evidence" value="ECO:0007669"/>
    <property type="project" value="InterPro"/>
</dbReference>
<evidence type="ECO:0000256" key="6">
    <source>
        <dbReference type="PROSITE-ProRule" id="PRU00703"/>
    </source>
</evidence>
<dbReference type="AlphaFoldDB" id="A0A1D2A6R3"/>
<dbReference type="GO" id="GO:0030026">
    <property type="term" value="P:intracellular manganese ion homeostasis"/>
    <property type="evidence" value="ECO:0007669"/>
    <property type="project" value="TreeGrafter"/>
</dbReference>
<evidence type="ECO:0000256" key="1">
    <source>
        <dbReference type="ARBA" id="ARBA00004141"/>
    </source>
</evidence>
<dbReference type="CDD" id="cd04590">
    <property type="entry name" value="CBS_pair_CorC_HlyC_assoc"/>
    <property type="match status" value="1"/>
</dbReference>
<dbReference type="PROSITE" id="PS51371">
    <property type="entry name" value="CBS"/>
    <property type="match status" value="1"/>
</dbReference>
<dbReference type="GO" id="GO:0005737">
    <property type="term" value="C:cytoplasm"/>
    <property type="evidence" value="ECO:0007669"/>
    <property type="project" value="TreeGrafter"/>
</dbReference>
<evidence type="ECO:0000256" key="3">
    <source>
        <dbReference type="ARBA" id="ARBA00022737"/>
    </source>
</evidence>
<dbReference type="PANTHER" id="PTHR12064:SF97">
    <property type="entry name" value="METAL TRANSPORTER CNNM-5"/>
    <property type="match status" value="1"/>
</dbReference>
<evidence type="ECO:0000256" key="5">
    <source>
        <dbReference type="ARBA" id="ARBA00023136"/>
    </source>
</evidence>
<accession>A0A1D2A6R3</accession>
<evidence type="ECO:0000256" key="9">
    <source>
        <dbReference type="SAM" id="Phobius"/>
    </source>
</evidence>
<feature type="domain" description="CNNM transmembrane" evidence="11">
    <location>
        <begin position="1"/>
        <end position="157"/>
    </location>
</feature>
<sequence length="530" mass="56784">MFLVFRVDLQVIKRSGTERERWLVSRIEPVLAKPHYLLATLLLCNSGAMETLPIFLDRLLNPVAAIIISVTAILVFGEILPQAVCKRYGLQIGAYFSYLVRFLMLFTGLITWPIGKLLDWMLGEDSALFRRAELKALVNIHAEPEEDGALSVLTHDEVQVIQGALDMATKTADTAMTPMSKVFAVSIDAVIDEEMLRRVIERGHSRVPVYEGNNKANIVGVVLVKELVLAEMDGHKRIKDMRIREVPCLRSDIPLYDVLKIFRTGKSHMACLTKVSGKLEEILASEGSLTLKGGSIGMVSGPGGDTTASGVGPSPGLWLTLRKPSAYVTDLASCPDIIGIITIEDVLEELLQQEIVDETDLYVDNLQTVRPNMLVSLQHLPPSLRRFLSRSLAATASPLSASAGTPNLQRSPNSRAQASRAPSATATANGAAGEGASPGVTDAQRAAAAAADSNAQLALAAVAGVIGAVGSGPPLQQTVGRQHMLPRARPPTSGSRAASRERRATAAEDSDAESIVGERVGLTSGHLQED</sequence>
<dbReference type="GO" id="GO:0016020">
    <property type="term" value="C:membrane"/>
    <property type="evidence" value="ECO:0007669"/>
    <property type="project" value="UniProtKB-SubCell"/>
</dbReference>
<dbReference type="InterPro" id="IPR000644">
    <property type="entry name" value="CBS_dom"/>
</dbReference>
<dbReference type="InterPro" id="IPR044751">
    <property type="entry name" value="Ion_transp-like_CBS"/>
</dbReference>
<evidence type="ECO:0000256" key="2">
    <source>
        <dbReference type="ARBA" id="ARBA00022692"/>
    </source>
</evidence>
<evidence type="ECO:0000256" key="8">
    <source>
        <dbReference type="SAM" id="MobiDB-lite"/>
    </source>
</evidence>
<dbReference type="PROSITE" id="PS51846">
    <property type="entry name" value="CNNM"/>
    <property type="match status" value="1"/>
</dbReference>
<feature type="compositionally biased region" description="Polar residues" evidence="8">
    <location>
        <begin position="404"/>
        <end position="417"/>
    </location>
</feature>
<dbReference type="InterPro" id="IPR045095">
    <property type="entry name" value="ACDP"/>
</dbReference>
<feature type="region of interest" description="Disordered" evidence="8">
    <location>
        <begin position="474"/>
        <end position="530"/>
    </location>
</feature>
<name>A0A1D2A6R3_AUXPR</name>
<dbReference type="SUPFAM" id="SSF54631">
    <property type="entry name" value="CBS-domain pair"/>
    <property type="match status" value="1"/>
</dbReference>
<dbReference type="EMBL" id="GDKF01003987">
    <property type="protein sequence ID" value="JAT74635.1"/>
    <property type="molecule type" value="Transcribed_RNA"/>
</dbReference>